<sequence length="238" mass="27061">MRPSQRGHQTQSPFIKKSLQQRLKEQDLSIRNSSPQQLQKSLESCQRTLATSGFPETSETALILKQFESKILTRLNQLSQSTNEDPTPSTSTSTQPFYRNDNQARSIGSEGIVGFKKRLIQEQSFVPTSDSLLAGMSMSQSIRLQEQNLHRERELATTESLSRLSIHSTGMNSRECEHQMEEANEFETRCGEEAEEDDDKIIITENDEPDVQRAWELAYQAGFTRGPDELPRRILPAD</sequence>
<organism evidence="2">
    <name type="scientific">Puccinia triticina (isolate 1-1 / race 1 (BBBD))</name>
    <name type="common">Brown leaf rust fungus</name>
    <dbReference type="NCBI Taxonomy" id="630390"/>
    <lineage>
        <taxon>Eukaryota</taxon>
        <taxon>Fungi</taxon>
        <taxon>Dikarya</taxon>
        <taxon>Basidiomycota</taxon>
        <taxon>Pucciniomycotina</taxon>
        <taxon>Pucciniomycetes</taxon>
        <taxon>Pucciniales</taxon>
        <taxon>Pucciniaceae</taxon>
        <taxon>Puccinia</taxon>
    </lineage>
</organism>
<dbReference type="EnsemblFungi" id="PTTG_11962-t43_1">
    <property type="protein sequence ID" value="PTTG_11962-t43_1-p1"/>
    <property type="gene ID" value="PTTG_11962"/>
</dbReference>
<evidence type="ECO:0000313" key="4">
    <source>
        <dbReference type="Proteomes" id="UP000005240"/>
    </source>
</evidence>
<name>A0A180GK05_PUCT1</name>
<reference evidence="3 4" key="3">
    <citation type="journal article" date="2017" name="G3 (Bethesda)">
        <title>Comparative analysis highlights variable genome content of wheat rusts and divergence of the mating loci.</title>
        <authorList>
            <person name="Cuomo C.A."/>
            <person name="Bakkeren G."/>
            <person name="Khalil H.B."/>
            <person name="Panwar V."/>
            <person name="Joly D."/>
            <person name="Linning R."/>
            <person name="Sakthikumar S."/>
            <person name="Song X."/>
            <person name="Adiconis X."/>
            <person name="Fan L."/>
            <person name="Goldberg J.M."/>
            <person name="Levin J.Z."/>
            <person name="Young S."/>
            <person name="Zeng Q."/>
            <person name="Anikster Y."/>
            <person name="Bruce M."/>
            <person name="Wang M."/>
            <person name="Yin C."/>
            <person name="McCallum B."/>
            <person name="Szabo L.J."/>
            <person name="Hulbert S."/>
            <person name="Chen X."/>
            <person name="Fellers J.P."/>
        </authorList>
    </citation>
    <scope>NUCLEOTIDE SEQUENCE</scope>
    <source>
        <strain evidence="4">Isolate 1-1 / race 1 (BBBD)</strain>
        <strain evidence="3">isolate 1-1 / race 1 (BBBD)</strain>
    </source>
</reference>
<dbReference type="AlphaFoldDB" id="A0A180GK05"/>
<proteinExistence type="predicted"/>
<feature type="region of interest" description="Disordered" evidence="1">
    <location>
        <begin position="20"/>
        <end position="44"/>
    </location>
</feature>
<evidence type="ECO:0000313" key="3">
    <source>
        <dbReference type="EnsemblFungi" id="PTTG_11962-t43_1-p1"/>
    </source>
</evidence>
<dbReference type="Proteomes" id="UP000005240">
    <property type="component" value="Unassembled WGS sequence"/>
</dbReference>
<accession>A0A180GK05</accession>
<keyword evidence="4" id="KW-1185">Reference proteome</keyword>
<feature type="compositionally biased region" description="Polar residues" evidence="1">
    <location>
        <begin position="29"/>
        <end position="44"/>
    </location>
</feature>
<dbReference type="OrthoDB" id="2504819at2759"/>
<dbReference type="EMBL" id="ADAS02000057">
    <property type="protein sequence ID" value="OAV92931.1"/>
    <property type="molecule type" value="Genomic_DNA"/>
</dbReference>
<protein>
    <submittedName>
        <fullName evidence="2 3">Uncharacterized protein</fullName>
    </submittedName>
</protein>
<feature type="compositionally biased region" description="Low complexity" evidence="1">
    <location>
        <begin position="86"/>
        <end position="96"/>
    </location>
</feature>
<reference evidence="3" key="4">
    <citation type="submission" date="2025-05" db="UniProtKB">
        <authorList>
            <consortium name="EnsemblFungi"/>
        </authorList>
    </citation>
    <scope>IDENTIFICATION</scope>
    <source>
        <strain evidence="3">isolate 1-1 / race 1 (BBBD)</strain>
    </source>
</reference>
<reference evidence="2" key="1">
    <citation type="submission" date="2009-11" db="EMBL/GenBank/DDBJ databases">
        <authorList>
            <consortium name="The Broad Institute Genome Sequencing Platform"/>
            <person name="Ward D."/>
            <person name="Feldgarden M."/>
            <person name="Earl A."/>
            <person name="Young S.K."/>
            <person name="Zeng Q."/>
            <person name="Koehrsen M."/>
            <person name="Alvarado L."/>
            <person name="Berlin A."/>
            <person name="Bochicchio J."/>
            <person name="Borenstein D."/>
            <person name="Chapman S.B."/>
            <person name="Chen Z."/>
            <person name="Engels R."/>
            <person name="Freedman E."/>
            <person name="Gellesch M."/>
            <person name="Goldberg J."/>
            <person name="Griggs A."/>
            <person name="Gujja S."/>
            <person name="Heilman E."/>
            <person name="Heiman D."/>
            <person name="Hepburn T."/>
            <person name="Howarth C."/>
            <person name="Jen D."/>
            <person name="Larson L."/>
            <person name="Lewis B."/>
            <person name="Mehta T."/>
            <person name="Park D."/>
            <person name="Pearson M."/>
            <person name="Roberts A."/>
            <person name="Saif S."/>
            <person name="Shea T."/>
            <person name="Shenoy N."/>
            <person name="Sisk P."/>
            <person name="Stolte C."/>
            <person name="Sykes S."/>
            <person name="Thomson T."/>
            <person name="Walk T."/>
            <person name="White J."/>
            <person name="Yandava C."/>
            <person name="Izard J."/>
            <person name="Baranova O.V."/>
            <person name="Blanton J.M."/>
            <person name="Tanner A.C."/>
            <person name="Dewhirst F.E."/>
            <person name="Haas B."/>
            <person name="Nusbaum C."/>
            <person name="Birren B."/>
        </authorList>
    </citation>
    <scope>NUCLEOTIDE SEQUENCE [LARGE SCALE GENOMIC DNA]</scope>
    <source>
        <strain evidence="2">1-1 BBBD Race 1</strain>
    </source>
</reference>
<dbReference type="VEuPathDB" id="FungiDB:PTTG_11962"/>
<evidence type="ECO:0000313" key="2">
    <source>
        <dbReference type="EMBL" id="OAV92931.1"/>
    </source>
</evidence>
<feature type="region of interest" description="Disordered" evidence="1">
    <location>
        <begin position="78"/>
        <end position="102"/>
    </location>
</feature>
<reference evidence="2" key="2">
    <citation type="submission" date="2016-05" db="EMBL/GenBank/DDBJ databases">
        <title>Comparative analysis highlights variable genome content of wheat rusts and divergence of the mating loci.</title>
        <authorList>
            <person name="Cuomo C.A."/>
            <person name="Bakkeren G."/>
            <person name="Szabo L."/>
            <person name="Khalil H."/>
            <person name="Joly D."/>
            <person name="Goldberg J."/>
            <person name="Young S."/>
            <person name="Zeng Q."/>
            <person name="Fellers J."/>
        </authorList>
    </citation>
    <scope>NUCLEOTIDE SEQUENCE [LARGE SCALE GENOMIC DNA]</scope>
    <source>
        <strain evidence="2">1-1 BBBD Race 1</strain>
    </source>
</reference>
<evidence type="ECO:0000256" key="1">
    <source>
        <dbReference type="SAM" id="MobiDB-lite"/>
    </source>
</evidence>
<gene>
    <name evidence="2" type="ORF">PTTG_11962</name>
</gene>